<dbReference type="Proteomes" id="UP000092607">
    <property type="component" value="Unassembled WGS sequence"/>
</dbReference>
<dbReference type="RefSeq" id="WP_062498958.1">
    <property type="nucleotide sequence ID" value="NZ_JARDJM010000029.1"/>
</dbReference>
<keyword evidence="2" id="KW-0732">Signal</keyword>
<gene>
    <name evidence="3" type="ORF">A9309_08400</name>
    <name evidence="4" type="ORF">B5J94_08655</name>
</gene>
<reference evidence="6" key="2">
    <citation type="submission" date="2017-03" db="EMBL/GenBank/DDBJ databases">
        <title>Draft genome sequence of Moraxella equi CCUG 4950T type strain.</title>
        <authorList>
            <person name="Salva-Serra F."/>
            <person name="Engstrom-Jakobsson H."/>
            <person name="Thorell K."/>
            <person name="Jaen-Luchoro D."/>
            <person name="Gonzales-Siles L."/>
            <person name="Karlsson R."/>
            <person name="Yazdan S."/>
            <person name="Boulund F."/>
            <person name="Johnning A."/>
            <person name="Engstrand L."/>
            <person name="Kristiansson E."/>
            <person name="Moore E."/>
        </authorList>
    </citation>
    <scope>NUCLEOTIDE SEQUENCE [LARGE SCALE GENOMIC DNA]</scope>
    <source>
        <strain evidence="6">CCUG 4441</strain>
    </source>
</reference>
<evidence type="ECO:0000256" key="2">
    <source>
        <dbReference type="SAM" id="SignalP"/>
    </source>
</evidence>
<proteinExistence type="predicted"/>
<evidence type="ECO:0000256" key="1">
    <source>
        <dbReference type="SAM" id="MobiDB-lite"/>
    </source>
</evidence>
<reference evidence="4" key="3">
    <citation type="submission" date="2017-03" db="EMBL/GenBank/DDBJ databases">
        <authorList>
            <person name="Afonso C.L."/>
            <person name="Miller P.J."/>
            <person name="Scott M.A."/>
            <person name="Spackman E."/>
            <person name="Goraichik I."/>
            <person name="Dimitrov K.M."/>
            <person name="Suarez D.L."/>
            <person name="Swayne D.E."/>
        </authorList>
    </citation>
    <scope>NUCLEOTIDE SEQUENCE</scope>
    <source>
        <strain evidence="4">CCUG 4441</strain>
    </source>
</reference>
<comment type="caution">
    <text evidence="3">The sequence shown here is derived from an EMBL/GenBank/DDBJ whole genome shotgun (WGS) entry which is preliminary data.</text>
</comment>
<feature type="chain" id="PRO_5015061012" evidence="2">
    <location>
        <begin position="35"/>
        <end position="202"/>
    </location>
</feature>
<feature type="region of interest" description="Disordered" evidence="1">
    <location>
        <begin position="183"/>
        <end position="202"/>
    </location>
</feature>
<dbReference type="EMBL" id="LZMS01000069">
    <property type="protein sequence ID" value="OBX61457.1"/>
    <property type="molecule type" value="Genomic_DNA"/>
</dbReference>
<protein>
    <submittedName>
        <fullName evidence="3">Uncharacterized protein</fullName>
    </submittedName>
</protein>
<dbReference type="AlphaFoldDB" id="A0A1B8PZ23"/>
<evidence type="ECO:0000313" key="4">
    <source>
        <dbReference type="EMBL" id="OPH35873.1"/>
    </source>
</evidence>
<evidence type="ECO:0000313" key="3">
    <source>
        <dbReference type="EMBL" id="OBX61457.1"/>
    </source>
</evidence>
<dbReference type="Proteomes" id="UP000191025">
    <property type="component" value="Unassembled WGS sequence"/>
</dbReference>
<name>A0A1B8PZ23_MORLA</name>
<feature type="compositionally biased region" description="Basic and acidic residues" evidence="1">
    <location>
        <begin position="183"/>
        <end position="194"/>
    </location>
</feature>
<evidence type="ECO:0000313" key="6">
    <source>
        <dbReference type="Proteomes" id="UP000191025"/>
    </source>
</evidence>
<evidence type="ECO:0000313" key="5">
    <source>
        <dbReference type="Proteomes" id="UP000092607"/>
    </source>
</evidence>
<feature type="signal peptide" evidence="2">
    <location>
        <begin position="1"/>
        <end position="34"/>
    </location>
</feature>
<accession>A0A1B8PZ23</accession>
<dbReference type="GeneID" id="302270620"/>
<dbReference type="EMBL" id="MXAN01000056">
    <property type="protein sequence ID" value="OPH35873.1"/>
    <property type="molecule type" value="Genomic_DNA"/>
</dbReference>
<organism evidence="3 5">
    <name type="scientific">Moraxella lacunata</name>
    <dbReference type="NCBI Taxonomy" id="477"/>
    <lineage>
        <taxon>Bacteria</taxon>
        <taxon>Pseudomonadati</taxon>
        <taxon>Pseudomonadota</taxon>
        <taxon>Gammaproteobacteria</taxon>
        <taxon>Moraxellales</taxon>
        <taxon>Moraxellaceae</taxon>
        <taxon>Moraxella</taxon>
    </lineage>
</organism>
<sequence length="202" mass="23367">MKNKLMSQSFTRSWVLLPKMMLLGLLTTSTIAVADLDDEYFIAHQVAQSHQIPGLLKGDTETLVNEALAELIKTHKQKELIKQYHEDKATSSMLKQSMAESVSSSEFDSWLNEKIATIYMDLYDVAQLRQMYKDSRTRGDVDKPSDDMTVYLSQYIQSSLSYEHKKELQEQLFLTKLKETTKNILDQHAKPDNPDKDDDEYY</sequence>
<reference evidence="3 5" key="1">
    <citation type="submission" date="2016-06" db="EMBL/GenBank/DDBJ databases">
        <title>Draft genome of Moraxella lacunata CCUG 57757A.</title>
        <authorList>
            <person name="Salva-Serra F."/>
            <person name="Engstrom-Jakobsson H."/>
            <person name="Thorell K."/>
            <person name="Gonzales-Siles L."/>
            <person name="Karlsson R."/>
            <person name="Boulund F."/>
            <person name="Engstrand L."/>
            <person name="Kristiansson E."/>
            <person name="Moore E."/>
        </authorList>
    </citation>
    <scope>NUCLEOTIDE SEQUENCE [LARGE SCALE GENOMIC DNA]</scope>
    <source>
        <strain evidence="3 5">CCUG 57757A</strain>
    </source>
</reference>